<dbReference type="EMBL" id="JAXUDK010000023">
    <property type="protein sequence ID" value="MDZ7468899.1"/>
    <property type="molecule type" value="Genomic_DNA"/>
</dbReference>
<gene>
    <name evidence="1" type="ORF">U5E74_25070</name>
</gene>
<reference evidence="1 2" key="1">
    <citation type="submission" date="2023-12" db="EMBL/GenBank/DDBJ databases">
        <title>N/s.</title>
        <authorList>
            <person name="Dale J."/>
        </authorList>
    </citation>
    <scope>NUCLEOTIDE SEQUENCE [LARGE SCALE GENOMIC DNA]</scope>
    <source>
        <strain evidence="1 2">2023EL-01226</strain>
    </source>
</reference>
<dbReference type="Proteomes" id="UP001293169">
    <property type="component" value="Unassembled WGS sequence"/>
</dbReference>
<protein>
    <submittedName>
        <fullName evidence="1">Uncharacterized protein</fullName>
    </submittedName>
</protein>
<name>A0ABU5M9K2_RAOPL</name>
<evidence type="ECO:0000313" key="1">
    <source>
        <dbReference type="EMBL" id="MDZ7468899.1"/>
    </source>
</evidence>
<comment type="caution">
    <text evidence="1">The sequence shown here is derived from an EMBL/GenBank/DDBJ whole genome shotgun (WGS) entry which is preliminary data.</text>
</comment>
<keyword evidence="2" id="KW-1185">Reference proteome</keyword>
<accession>A0ABU5M9K2</accession>
<dbReference type="RefSeq" id="WP_132467602.1">
    <property type="nucleotide sequence ID" value="NZ_CP040183.1"/>
</dbReference>
<sequence length="117" mass="12948">MKTLKVTIENLQQVKNGVVCGTQVAFKVIQAGRVLVERRISGKTSVPLTLSYDVSADDEPLVVEHDRPDLPHLQLSASFSPQEYVSYLGMALCRVIIVGEGDERTPPQQNITSLKRE</sequence>
<evidence type="ECO:0000313" key="2">
    <source>
        <dbReference type="Proteomes" id="UP001293169"/>
    </source>
</evidence>
<proteinExistence type="predicted"/>
<organism evidence="1 2">
    <name type="scientific">Raoultella planticola</name>
    <name type="common">Klebsiella planticola</name>
    <dbReference type="NCBI Taxonomy" id="575"/>
    <lineage>
        <taxon>Bacteria</taxon>
        <taxon>Pseudomonadati</taxon>
        <taxon>Pseudomonadota</taxon>
        <taxon>Gammaproteobacteria</taxon>
        <taxon>Enterobacterales</taxon>
        <taxon>Enterobacteriaceae</taxon>
        <taxon>Klebsiella/Raoultella group</taxon>
        <taxon>Raoultella</taxon>
    </lineage>
</organism>